<dbReference type="GO" id="GO:0047429">
    <property type="term" value="F:nucleoside triphosphate diphosphatase activity"/>
    <property type="evidence" value="ECO:0007669"/>
    <property type="project" value="UniProtKB-EC"/>
</dbReference>
<dbReference type="CDD" id="cd00555">
    <property type="entry name" value="Maf"/>
    <property type="match status" value="1"/>
</dbReference>
<dbReference type="GO" id="GO:0009117">
    <property type="term" value="P:nucleotide metabolic process"/>
    <property type="evidence" value="ECO:0007669"/>
    <property type="project" value="UniProtKB-KW"/>
</dbReference>
<proteinExistence type="inferred from homology"/>
<comment type="caution">
    <text evidence="4">The sequence shown here is derived from an EMBL/GenBank/DDBJ whole genome shotgun (WGS) entry which is preliminary data.</text>
</comment>
<dbReference type="PIRSF" id="PIRSF006305">
    <property type="entry name" value="Maf"/>
    <property type="match status" value="1"/>
</dbReference>
<dbReference type="Proteomes" id="UP000460272">
    <property type="component" value="Unassembled WGS sequence"/>
</dbReference>
<gene>
    <name evidence="4" type="ORF">EAS64_41005</name>
</gene>
<comment type="function">
    <text evidence="3">Nucleoside triphosphate pyrophosphatase. May have a dual role in cell division arrest and in preventing the incorporation of modified nucleotides into cellular nucleic acids.</text>
</comment>
<dbReference type="Pfam" id="PF02545">
    <property type="entry name" value="Maf"/>
    <property type="match status" value="1"/>
</dbReference>
<dbReference type="AlphaFoldDB" id="A0A6P2BQZ8"/>
<evidence type="ECO:0000256" key="1">
    <source>
        <dbReference type="ARBA" id="ARBA00001968"/>
    </source>
</evidence>
<dbReference type="SUPFAM" id="SSF52972">
    <property type="entry name" value="ITPase-like"/>
    <property type="match status" value="1"/>
</dbReference>
<comment type="caution">
    <text evidence="3">Lacks conserved residue(s) required for the propagation of feature annotation.</text>
</comment>
<dbReference type="RefSeq" id="WP_145862136.1">
    <property type="nucleotide sequence ID" value="NZ_RPFW01000012.1"/>
</dbReference>
<keyword evidence="5" id="KW-1185">Reference proteome</keyword>
<dbReference type="EC" id="3.6.1.9" evidence="3"/>
<dbReference type="InterPro" id="IPR029001">
    <property type="entry name" value="ITPase-like_fam"/>
</dbReference>
<keyword evidence="3" id="KW-0963">Cytoplasm</keyword>
<reference evidence="4 5" key="1">
    <citation type="submission" date="2018-11" db="EMBL/GenBank/DDBJ databases">
        <title>Trebonia kvetii gen.nov., sp.nov., a novel acidophilic actinobacterium, and proposal of the new actinobacterial family Treboniaceae fam. nov.</title>
        <authorList>
            <person name="Rapoport D."/>
            <person name="Sagova-Mareckova M."/>
            <person name="Sedlacek I."/>
            <person name="Provaznik J."/>
            <person name="Kralova S."/>
            <person name="Pavlinic D."/>
            <person name="Benes V."/>
            <person name="Kopecky J."/>
        </authorList>
    </citation>
    <scope>NUCLEOTIDE SEQUENCE [LARGE SCALE GENOMIC DNA]</scope>
    <source>
        <strain evidence="4 5">15Tr583</strain>
    </source>
</reference>
<feature type="active site" description="Proton acceptor" evidence="3">
    <location>
        <position position="68"/>
    </location>
</feature>
<dbReference type="PANTHER" id="PTHR43213:SF5">
    <property type="entry name" value="BIFUNCTIONAL DTTP_UTP PYROPHOSPHATASE_METHYLTRANSFERASE PROTEIN-RELATED"/>
    <property type="match status" value="1"/>
</dbReference>
<dbReference type="EMBL" id="RPFW01000012">
    <property type="protein sequence ID" value="TVY99650.1"/>
    <property type="molecule type" value="Genomic_DNA"/>
</dbReference>
<dbReference type="InterPro" id="IPR003697">
    <property type="entry name" value="Maf-like"/>
</dbReference>
<sequence>MRVVLASASSARLAVLRAAGIDPEVIVSGVDEDAYTAPGTGELAQLLAAAKAAAVAAGLDEGLVIGCDSMLDLDGRAYGKPDSPAEAIGRWHAMAGKTGTLFTGHCVVDAASGKQVTAVAATTVRFGTPTDDEIAAYVATGEPLNMAGAFTIEGLGGWFVDSIDGDHNNVIGISVPLLRRLFLDLGVTIPDLWRQYGR</sequence>
<keyword evidence="2 3" id="KW-0378">Hydrolase</keyword>
<dbReference type="OrthoDB" id="3527985at2"/>
<organism evidence="4 5">
    <name type="scientific">Trebonia kvetii</name>
    <dbReference type="NCBI Taxonomy" id="2480626"/>
    <lineage>
        <taxon>Bacteria</taxon>
        <taxon>Bacillati</taxon>
        <taxon>Actinomycetota</taxon>
        <taxon>Actinomycetes</taxon>
        <taxon>Streptosporangiales</taxon>
        <taxon>Treboniaceae</taxon>
        <taxon>Trebonia</taxon>
    </lineage>
</organism>
<keyword evidence="3" id="KW-0546">Nucleotide metabolism</keyword>
<dbReference type="PANTHER" id="PTHR43213">
    <property type="entry name" value="BIFUNCTIONAL DTTP/UTP PYROPHOSPHATASE/METHYLTRANSFERASE PROTEIN-RELATED"/>
    <property type="match status" value="1"/>
</dbReference>
<dbReference type="GO" id="GO:0005737">
    <property type="term" value="C:cytoplasm"/>
    <property type="evidence" value="ECO:0007669"/>
    <property type="project" value="UniProtKB-SubCell"/>
</dbReference>
<evidence type="ECO:0000313" key="5">
    <source>
        <dbReference type="Proteomes" id="UP000460272"/>
    </source>
</evidence>
<dbReference type="HAMAP" id="MF_00528">
    <property type="entry name" value="Maf"/>
    <property type="match status" value="1"/>
</dbReference>
<comment type="catalytic activity">
    <reaction evidence="3">
        <text>a 2'-deoxyribonucleoside 5'-triphosphate + H2O = a 2'-deoxyribonucleoside 5'-phosphate + diphosphate + H(+)</text>
        <dbReference type="Rhea" id="RHEA:44644"/>
        <dbReference type="ChEBI" id="CHEBI:15377"/>
        <dbReference type="ChEBI" id="CHEBI:15378"/>
        <dbReference type="ChEBI" id="CHEBI:33019"/>
        <dbReference type="ChEBI" id="CHEBI:61560"/>
        <dbReference type="ChEBI" id="CHEBI:65317"/>
        <dbReference type="EC" id="3.6.1.9"/>
    </reaction>
</comment>
<evidence type="ECO:0000313" key="4">
    <source>
        <dbReference type="EMBL" id="TVY99650.1"/>
    </source>
</evidence>
<dbReference type="NCBIfam" id="TIGR00172">
    <property type="entry name" value="maf"/>
    <property type="match status" value="1"/>
</dbReference>
<comment type="similarity">
    <text evidence="3">Belongs to the Maf family.</text>
</comment>
<accession>A0A6P2BQZ8</accession>
<protein>
    <recommendedName>
        <fullName evidence="3">Nucleoside triphosphate pyrophosphatase</fullName>
        <ecNumber evidence="3">3.6.1.9</ecNumber>
    </recommendedName>
    <alternativeName>
        <fullName evidence="3">Nucleotide pyrophosphatase</fullName>
        <shortName evidence="3">Nucleotide PPase</shortName>
    </alternativeName>
</protein>
<comment type="subcellular location">
    <subcellularLocation>
        <location evidence="3">Cytoplasm</location>
    </subcellularLocation>
</comment>
<dbReference type="Gene3D" id="3.90.950.10">
    <property type="match status" value="1"/>
</dbReference>
<evidence type="ECO:0000256" key="3">
    <source>
        <dbReference type="HAMAP-Rule" id="MF_00528"/>
    </source>
</evidence>
<evidence type="ECO:0000256" key="2">
    <source>
        <dbReference type="ARBA" id="ARBA00022801"/>
    </source>
</evidence>
<comment type="catalytic activity">
    <reaction evidence="3">
        <text>a ribonucleoside 5'-triphosphate + H2O = a ribonucleoside 5'-phosphate + diphosphate + H(+)</text>
        <dbReference type="Rhea" id="RHEA:23996"/>
        <dbReference type="ChEBI" id="CHEBI:15377"/>
        <dbReference type="ChEBI" id="CHEBI:15378"/>
        <dbReference type="ChEBI" id="CHEBI:33019"/>
        <dbReference type="ChEBI" id="CHEBI:58043"/>
        <dbReference type="ChEBI" id="CHEBI:61557"/>
        <dbReference type="EC" id="3.6.1.9"/>
    </reaction>
</comment>
<name>A0A6P2BQZ8_9ACTN</name>
<comment type="cofactor">
    <cofactor evidence="1 3">
        <name>a divalent metal cation</name>
        <dbReference type="ChEBI" id="CHEBI:60240"/>
    </cofactor>
</comment>